<accession>A0A7H1N1U8</accession>
<name>A0A7H1N1U8_9PROT</name>
<gene>
    <name evidence="1" type="ORF">HQ394_10570</name>
</gene>
<reference evidence="1 2" key="1">
    <citation type="submission" date="2020-05" db="EMBL/GenBank/DDBJ databases">
        <title>Complete closed genome sequence of Defluviicoccus vanus.</title>
        <authorList>
            <person name="Bessarab I."/>
            <person name="Arumugam K."/>
            <person name="Maszenan A.M."/>
            <person name="Seviour R.J."/>
            <person name="Williams R.B."/>
        </authorList>
    </citation>
    <scope>NUCLEOTIDE SEQUENCE [LARGE SCALE GENOMIC DNA]</scope>
    <source>
        <strain evidence="1 2">Ben 114</strain>
    </source>
</reference>
<proteinExistence type="predicted"/>
<organism evidence="1 2">
    <name type="scientific">Defluviicoccus vanus</name>
    <dbReference type="NCBI Taxonomy" id="111831"/>
    <lineage>
        <taxon>Bacteria</taxon>
        <taxon>Pseudomonadati</taxon>
        <taxon>Pseudomonadota</taxon>
        <taxon>Alphaproteobacteria</taxon>
        <taxon>Rhodospirillales</taxon>
        <taxon>Rhodospirillaceae</taxon>
        <taxon>Defluviicoccus</taxon>
    </lineage>
</organism>
<evidence type="ECO:0000313" key="2">
    <source>
        <dbReference type="Proteomes" id="UP000516369"/>
    </source>
</evidence>
<keyword evidence="2" id="KW-1185">Reference proteome</keyword>
<evidence type="ECO:0000313" key="1">
    <source>
        <dbReference type="EMBL" id="QNT69684.1"/>
    </source>
</evidence>
<protein>
    <submittedName>
        <fullName evidence="1">Uncharacterized protein</fullName>
    </submittedName>
</protein>
<dbReference type="EMBL" id="CP053923">
    <property type="protein sequence ID" value="QNT69684.1"/>
    <property type="molecule type" value="Genomic_DNA"/>
</dbReference>
<dbReference type="Proteomes" id="UP000516369">
    <property type="component" value="Chromosome"/>
</dbReference>
<dbReference type="RefSeq" id="WP_190260201.1">
    <property type="nucleotide sequence ID" value="NZ_CP053923.1"/>
</dbReference>
<sequence length="57" mass="6551">MRLATVGEVAATRIAQHCEVQAHARWFEFWYYPVIQSDKPVTEVAIYAREITAQKNG</sequence>
<dbReference type="KEGG" id="dvn:HQ394_10570"/>
<dbReference type="AlphaFoldDB" id="A0A7H1N1U8"/>